<dbReference type="InterPro" id="IPR011701">
    <property type="entry name" value="MFS"/>
</dbReference>
<feature type="transmembrane region" description="Helical" evidence="6">
    <location>
        <begin position="139"/>
        <end position="159"/>
    </location>
</feature>
<feature type="transmembrane region" description="Helical" evidence="6">
    <location>
        <begin position="171"/>
        <end position="196"/>
    </location>
</feature>
<feature type="transmembrane region" description="Helical" evidence="6">
    <location>
        <begin position="108"/>
        <end position="127"/>
    </location>
</feature>
<feature type="transmembrane region" description="Helical" evidence="6">
    <location>
        <begin position="346"/>
        <end position="368"/>
    </location>
</feature>
<feature type="transmembrane region" description="Helical" evidence="6">
    <location>
        <begin position="81"/>
        <end position="102"/>
    </location>
</feature>
<keyword evidence="5 6" id="KW-0472">Membrane</keyword>
<dbReference type="EMBL" id="JAGYPM010000001">
    <property type="protein sequence ID" value="MBS4189485.1"/>
    <property type="molecule type" value="Genomic_DNA"/>
</dbReference>
<dbReference type="Proteomes" id="UP000681027">
    <property type="component" value="Unassembled WGS sequence"/>
</dbReference>
<name>A0ABS5NNV2_9BACI</name>
<accession>A0ABS5NNV2</accession>
<feature type="domain" description="Major facilitator superfamily (MFS) profile" evidence="7">
    <location>
        <begin position="13"/>
        <end position="400"/>
    </location>
</feature>
<dbReference type="PROSITE" id="PS50850">
    <property type="entry name" value="MFS"/>
    <property type="match status" value="1"/>
</dbReference>
<protein>
    <submittedName>
        <fullName evidence="8">MFS transporter</fullName>
    </submittedName>
</protein>
<feature type="transmembrane region" description="Helical" evidence="6">
    <location>
        <begin position="12"/>
        <end position="33"/>
    </location>
</feature>
<dbReference type="PANTHER" id="PTHR23521:SF3">
    <property type="entry name" value="MFS TRANSPORTER"/>
    <property type="match status" value="1"/>
</dbReference>
<proteinExistence type="predicted"/>
<evidence type="ECO:0000313" key="8">
    <source>
        <dbReference type="EMBL" id="MBS4189485.1"/>
    </source>
</evidence>
<feature type="transmembrane region" description="Helical" evidence="6">
    <location>
        <begin position="374"/>
        <end position="393"/>
    </location>
</feature>
<sequence length="407" mass="44669">MDKNNSEYSKVHLFKLVILSIAMVGTMTTWFSMTAVLPELVTIWHLNSLQGSFVTIMVQIGFVIGSLISAFINLPDRVQPNILILWSAVLAGVSTILTAILADHLTHALFFRFITGIALSGVYGPSLKLLSTWFRLRRGMALGFLVGALTLGSATPHLFRGVATSSWETVLITTGICSIIGGIIIRFTVQVGPYPLPNGMFDPHAIPRILRHTPIKLANYGYFGHMWELYAMWSWFGLFLTQSLKSSGFQNYSSLSSILTFIVIASGFFGAWFGGVYADKMGREKLTLFSLGVSGTITLCIGYFFGSSLWLIVILGVVWGISIIADSAQFSALITEHAEPQYVGTALTLQLAIGFFLTIIAILSVPLFETLVGWRYAFLILIPGPILGFLSMLRLLKLKQTKIDFGG</sequence>
<keyword evidence="9" id="KW-1185">Reference proteome</keyword>
<dbReference type="RefSeq" id="WP_213100915.1">
    <property type="nucleotide sequence ID" value="NZ_JAGYPM010000001.1"/>
</dbReference>
<keyword evidence="4 6" id="KW-1133">Transmembrane helix</keyword>
<evidence type="ECO:0000256" key="1">
    <source>
        <dbReference type="ARBA" id="ARBA00004651"/>
    </source>
</evidence>
<dbReference type="Pfam" id="PF07690">
    <property type="entry name" value="MFS_1"/>
    <property type="match status" value="1"/>
</dbReference>
<evidence type="ECO:0000256" key="3">
    <source>
        <dbReference type="ARBA" id="ARBA00022692"/>
    </source>
</evidence>
<evidence type="ECO:0000259" key="7">
    <source>
        <dbReference type="PROSITE" id="PS50850"/>
    </source>
</evidence>
<evidence type="ECO:0000256" key="6">
    <source>
        <dbReference type="SAM" id="Phobius"/>
    </source>
</evidence>
<evidence type="ECO:0000256" key="2">
    <source>
        <dbReference type="ARBA" id="ARBA00022448"/>
    </source>
</evidence>
<organism evidence="8 9">
    <name type="scientific">Cytobacillus citreus</name>
    <dbReference type="NCBI Taxonomy" id="2833586"/>
    <lineage>
        <taxon>Bacteria</taxon>
        <taxon>Bacillati</taxon>
        <taxon>Bacillota</taxon>
        <taxon>Bacilli</taxon>
        <taxon>Bacillales</taxon>
        <taxon>Bacillaceae</taxon>
        <taxon>Cytobacillus</taxon>
    </lineage>
</organism>
<feature type="transmembrane region" description="Helical" evidence="6">
    <location>
        <begin position="217"/>
        <end position="240"/>
    </location>
</feature>
<dbReference type="InterPro" id="IPR020846">
    <property type="entry name" value="MFS_dom"/>
</dbReference>
<feature type="transmembrane region" description="Helical" evidence="6">
    <location>
        <begin position="286"/>
        <end position="305"/>
    </location>
</feature>
<comment type="caution">
    <text evidence="8">The sequence shown here is derived from an EMBL/GenBank/DDBJ whole genome shotgun (WGS) entry which is preliminary data.</text>
</comment>
<dbReference type="Gene3D" id="1.20.1250.20">
    <property type="entry name" value="MFS general substrate transporter like domains"/>
    <property type="match status" value="2"/>
</dbReference>
<evidence type="ECO:0000256" key="5">
    <source>
        <dbReference type="ARBA" id="ARBA00023136"/>
    </source>
</evidence>
<keyword evidence="3 6" id="KW-0812">Transmembrane</keyword>
<dbReference type="SUPFAM" id="SSF103473">
    <property type="entry name" value="MFS general substrate transporter"/>
    <property type="match status" value="1"/>
</dbReference>
<keyword evidence="2" id="KW-0813">Transport</keyword>
<dbReference type="InterPro" id="IPR036259">
    <property type="entry name" value="MFS_trans_sf"/>
</dbReference>
<comment type="subcellular location">
    <subcellularLocation>
        <location evidence="1">Cell membrane</location>
        <topology evidence="1">Multi-pass membrane protein</topology>
    </subcellularLocation>
</comment>
<feature type="transmembrane region" description="Helical" evidence="6">
    <location>
        <begin position="53"/>
        <end position="74"/>
    </location>
</feature>
<gene>
    <name evidence="8" type="ORF">KHA94_04535</name>
</gene>
<dbReference type="PANTHER" id="PTHR23521">
    <property type="entry name" value="TRANSPORTER MFS SUPERFAMILY"/>
    <property type="match status" value="1"/>
</dbReference>
<reference evidence="8 9" key="1">
    <citation type="submission" date="2021-05" db="EMBL/GenBank/DDBJ databases">
        <title>Novel Bacillus species.</title>
        <authorList>
            <person name="Liu G."/>
        </authorList>
    </citation>
    <scope>NUCLEOTIDE SEQUENCE [LARGE SCALE GENOMIC DNA]</scope>
    <source>
        <strain evidence="8 9">FJAT-49705</strain>
    </source>
</reference>
<evidence type="ECO:0000256" key="4">
    <source>
        <dbReference type="ARBA" id="ARBA00022989"/>
    </source>
</evidence>
<evidence type="ECO:0000313" key="9">
    <source>
        <dbReference type="Proteomes" id="UP000681027"/>
    </source>
</evidence>
<feature type="transmembrane region" description="Helical" evidence="6">
    <location>
        <begin position="252"/>
        <end position="274"/>
    </location>
</feature>